<dbReference type="Gene3D" id="3.40.630.30">
    <property type="match status" value="1"/>
</dbReference>
<feature type="domain" description="N-acetyltransferase" evidence="1">
    <location>
        <begin position="43"/>
        <end position="185"/>
    </location>
</feature>
<sequence length="185" mass="20091">MTTLVVPTVRLHESWAAAVAEFDSVPAMQGAGLWNLPQDEPLDTTRAGCARVVEMLAELADTSLAPPPGMVHCDHYWITDGQDGHDGAGEGQVVGFLALRHTLNDFLFEQGGHVGYSVRPSRRREGHASRALRLSVGRAADLGIRRLLVTCDDDNRASAATIEACGGELEDRRQGKLRYWIDTAS</sequence>
<evidence type="ECO:0000259" key="1">
    <source>
        <dbReference type="PROSITE" id="PS51186"/>
    </source>
</evidence>
<gene>
    <name evidence="2" type="ORF">GCM10023226_06150</name>
</gene>
<dbReference type="PANTHER" id="PTHR39173">
    <property type="entry name" value="ACETYLTRANSFERASE"/>
    <property type="match status" value="1"/>
</dbReference>
<dbReference type="InterPro" id="IPR000182">
    <property type="entry name" value="GNAT_dom"/>
</dbReference>
<dbReference type="Pfam" id="PF13302">
    <property type="entry name" value="Acetyltransf_3"/>
    <property type="match status" value="1"/>
</dbReference>
<evidence type="ECO:0000313" key="2">
    <source>
        <dbReference type="EMBL" id="GAA4672183.1"/>
    </source>
</evidence>
<proteinExistence type="predicted"/>
<comment type="caution">
    <text evidence="2">The sequence shown here is derived from an EMBL/GenBank/DDBJ whole genome shotgun (WGS) entry which is preliminary data.</text>
</comment>
<dbReference type="InterPro" id="IPR016181">
    <property type="entry name" value="Acyl_CoA_acyltransferase"/>
</dbReference>
<evidence type="ECO:0000313" key="3">
    <source>
        <dbReference type="Proteomes" id="UP001500621"/>
    </source>
</evidence>
<protein>
    <submittedName>
        <fullName evidence="2">GNAT family N-acetyltransferase</fullName>
    </submittedName>
</protein>
<organism evidence="2 3">
    <name type="scientific">Nocardioides nanhaiensis</name>
    <dbReference type="NCBI Taxonomy" id="1476871"/>
    <lineage>
        <taxon>Bacteria</taxon>
        <taxon>Bacillati</taxon>
        <taxon>Actinomycetota</taxon>
        <taxon>Actinomycetes</taxon>
        <taxon>Propionibacteriales</taxon>
        <taxon>Nocardioidaceae</taxon>
        <taxon>Nocardioides</taxon>
    </lineage>
</organism>
<dbReference type="RefSeq" id="WP_345262578.1">
    <property type="nucleotide sequence ID" value="NZ_BAABIM010000001.1"/>
</dbReference>
<keyword evidence="3" id="KW-1185">Reference proteome</keyword>
<dbReference type="Proteomes" id="UP001500621">
    <property type="component" value="Unassembled WGS sequence"/>
</dbReference>
<name>A0ABP8VVL9_9ACTN</name>
<reference evidence="3" key="1">
    <citation type="journal article" date="2019" name="Int. J. Syst. Evol. Microbiol.">
        <title>The Global Catalogue of Microorganisms (GCM) 10K type strain sequencing project: providing services to taxonomists for standard genome sequencing and annotation.</title>
        <authorList>
            <consortium name="The Broad Institute Genomics Platform"/>
            <consortium name="The Broad Institute Genome Sequencing Center for Infectious Disease"/>
            <person name="Wu L."/>
            <person name="Ma J."/>
        </authorList>
    </citation>
    <scope>NUCLEOTIDE SEQUENCE [LARGE SCALE GENOMIC DNA]</scope>
    <source>
        <strain evidence="3">JCM 18127</strain>
    </source>
</reference>
<accession>A0ABP8VVL9</accession>
<dbReference type="EMBL" id="BAABIM010000001">
    <property type="protein sequence ID" value="GAA4672183.1"/>
    <property type="molecule type" value="Genomic_DNA"/>
</dbReference>
<dbReference type="PROSITE" id="PS51186">
    <property type="entry name" value="GNAT"/>
    <property type="match status" value="1"/>
</dbReference>
<dbReference type="SUPFAM" id="SSF55729">
    <property type="entry name" value="Acyl-CoA N-acyltransferases (Nat)"/>
    <property type="match status" value="1"/>
</dbReference>
<dbReference type="PANTHER" id="PTHR39173:SF1">
    <property type="entry name" value="ACETYLTRANSFERASE"/>
    <property type="match status" value="1"/>
</dbReference>